<name>A0A0E9PFC9_ANGAN</name>
<accession>A0A0E9PFC9</accession>
<organism evidence="1">
    <name type="scientific">Anguilla anguilla</name>
    <name type="common">European freshwater eel</name>
    <name type="synonym">Muraena anguilla</name>
    <dbReference type="NCBI Taxonomy" id="7936"/>
    <lineage>
        <taxon>Eukaryota</taxon>
        <taxon>Metazoa</taxon>
        <taxon>Chordata</taxon>
        <taxon>Craniata</taxon>
        <taxon>Vertebrata</taxon>
        <taxon>Euteleostomi</taxon>
        <taxon>Actinopterygii</taxon>
        <taxon>Neopterygii</taxon>
        <taxon>Teleostei</taxon>
        <taxon>Anguilliformes</taxon>
        <taxon>Anguillidae</taxon>
        <taxon>Anguilla</taxon>
    </lineage>
</organism>
<protein>
    <submittedName>
        <fullName evidence="1">Uncharacterized protein</fullName>
    </submittedName>
</protein>
<reference evidence="1" key="1">
    <citation type="submission" date="2014-11" db="EMBL/GenBank/DDBJ databases">
        <authorList>
            <person name="Amaro Gonzalez C."/>
        </authorList>
    </citation>
    <scope>NUCLEOTIDE SEQUENCE</scope>
</reference>
<proteinExistence type="predicted"/>
<evidence type="ECO:0000313" key="1">
    <source>
        <dbReference type="EMBL" id="JAH02982.1"/>
    </source>
</evidence>
<dbReference type="EMBL" id="GBXM01105595">
    <property type="protein sequence ID" value="JAH02982.1"/>
    <property type="molecule type" value="Transcribed_RNA"/>
</dbReference>
<reference evidence="1" key="2">
    <citation type="journal article" date="2015" name="Fish Shellfish Immunol.">
        <title>Early steps in the European eel (Anguilla anguilla)-Vibrio vulnificus interaction in the gills: Role of the RtxA13 toxin.</title>
        <authorList>
            <person name="Callol A."/>
            <person name="Pajuelo D."/>
            <person name="Ebbesson L."/>
            <person name="Teles M."/>
            <person name="MacKenzie S."/>
            <person name="Amaro C."/>
        </authorList>
    </citation>
    <scope>NUCLEOTIDE SEQUENCE</scope>
</reference>
<dbReference type="AlphaFoldDB" id="A0A0E9PFC9"/>
<sequence length="26" mass="2909">MTSNSQASSDEELIVLPIIHEGYVLY</sequence>